<evidence type="ECO:0000313" key="6">
    <source>
        <dbReference type="Proteomes" id="UP000664654"/>
    </source>
</evidence>
<dbReference type="EMBL" id="JAFKCV010000012">
    <property type="protein sequence ID" value="MBN7826984.1"/>
    <property type="molecule type" value="Genomic_DNA"/>
</dbReference>
<dbReference type="PROSITE" id="PS50883">
    <property type="entry name" value="EAL"/>
    <property type="match status" value="1"/>
</dbReference>
<dbReference type="SUPFAM" id="SSF141868">
    <property type="entry name" value="EAL domain-like"/>
    <property type="match status" value="1"/>
</dbReference>
<dbReference type="InterPro" id="IPR035919">
    <property type="entry name" value="EAL_sf"/>
</dbReference>
<accession>A0A939DQ97</accession>
<dbReference type="InterPro" id="IPR001633">
    <property type="entry name" value="EAL_dom"/>
</dbReference>
<dbReference type="SMART" id="SM00052">
    <property type="entry name" value="EAL"/>
    <property type="match status" value="1"/>
</dbReference>
<organism evidence="5 6">
    <name type="scientific">Bowmanella dokdonensis</name>
    <dbReference type="NCBI Taxonomy" id="751969"/>
    <lineage>
        <taxon>Bacteria</taxon>
        <taxon>Pseudomonadati</taxon>
        <taxon>Pseudomonadota</taxon>
        <taxon>Gammaproteobacteria</taxon>
        <taxon>Alteromonadales</taxon>
        <taxon>Alteromonadaceae</taxon>
        <taxon>Bowmanella</taxon>
    </lineage>
</organism>
<proteinExistence type="predicted"/>
<dbReference type="Pfam" id="PF00563">
    <property type="entry name" value="EAL"/>
    <property type="match status" value="1"/>
</dbReference>
<keyword evidence="2" id="KW-0812">Transmembrane</keyword>
<dbReference type="AlphaFoldDB" id="A0A939DQ97"/>
<evidence type="ECO:0000256" key="1">
    <source>
        <dbReference type="SAM" id="Coils"/>
    </source>
</evidence>
<dbReference type="CDD" id="cd01948">
    <property type="entry name" value="EAL"/>
    <property type="match status" value="1"/>
</dbReference>
<dbReference type="SMART" id="SM00267">
    <property type="entry name" value="GGDEF"/>
    <property type="match status" value="1"/>
</dbReference>
<reference evidence="5" key="1">
    <citation type="submission" date="2021-03" db="EMBL/GenBank/DDBJ databases">
        <title>novel species isolated from a fishpond in China.</title>
        <authorList>
            <person name="Lu H."/>
            <person name="Cai Z."/>
        </authorList>
    </citation>
    <scope>NUCLEOTIDE SEQUENCE</scope>
    <source>
        <strain evidence="5">JCM 30855</strain>
    </source>
</reference>
<name>A0A939DQ97_9ALTE</name>
<dbReference type="PANTHER" id="PTHR33121">
    <property type="entry name" value="CYCLIC DI-GMP PHOSPHODIESTERASE PDEF"/>
    <property type="match status" value="1"/>
</dbReference>
<dbReference type="GO" id="GO:0071111">
    <property type="term" value="F:cyclic-guanylate-specific phosphodiesterase activity"/>
    <property type="evidence" value="ECO:0007669"/>
    <property type="project" value="InterPro"/>
</dbReference>
<evidence type="ECO:0000256" key="2">
    <source>
        <dbReference type="SAM" id="Phobius"/>
    </source>
</evidence>
<keyword evidence="1" id="KW-0175">Coiled coil</keyword>
<feature type="coiled-coil region" evidence="1">
    <location>
        <begin position="198"/>
        <end position="225"/>
    </location>
</feature>
<evidence type="ECO:0000259" key="4">
    <source>
        <dbReference type="PROSITE" id="PS50887"/>
    </source>
</evidence>
<feature type="transmembrane region" description="Helical" evidence="2">
    <location>
        <begin position="174"/>
        <end position="196"/>
    </location>
</feature>
<dbReference type="PROSITE" id="PS50887">
    <property type="entry name" value="GGDEF"/>
    <property type="match status" value="1"/>
</dbReference>
<feature type="transmembrane region" description="Helical" evidence="2">
    <location>
        <begin position="64"/>
        <end position="83"/>
    </location>
</feature>
<dbReference type="Pfam" id="PF00990">
    <property type="entry name" value="GGDEF"/>
    <property type="match status" value="1"/>
</dbReference>
<dbReference type="InterPro" id="IPR050706">
    <property type="entry name" value="Cyclic-di-GMP_PDE-like"/>
</dbReference>
<evidence type="ECO:0000259" key="3">
    <source>
        <dbReference type="PROSITE" id="PS50883"/>
    </source>
</evidence>
<protein>
    <submittedName>
        <fullName evidence="5">EAL domain-containing protein</fullName>
    </submittedName>
</protein>
<dbReference type="SUPFAM" id="SSF55073">
    <property type="entry name" value="Nucleotide cyclase"/>
    <property type="match status" value="1"/>
</dbReference>
<dbReference type="Proteomes" id="UP000664654">
    <property type="component" value="Unassembled WGS sequence"/>
</dbReference>
<feature type="transmembrane region" description="Helical" evidence="2">
    <location>
        <begin position="90"/>
        <end position="109"/>
    </location>
</feature>
<feature type="transmembrane region" description="Helical" evidence="2">
    <location>
        <begin position="138"/>
        <end position="154"/>
    </location>
</feature>
<dbReference type="PANTHER" id="PTHR33121:SF70">
    <property type="entry name" value="SIGNALING PROTEIN YKOW"/>
    <property type="match status" value="1"/>
</dbReference>
<dbReference type="Gene3D" id="3.20.20.450">
    <property type="entry name" value="EAL domain"/>
    <property type="match status" value="1"/>
</dbReference>
<dbReference type="InterPro" id="IPR000160">
    <property type="entry name" value="GGDEF_dom"/>
</dbReference>
<evidence type="ECO:0000313" key="5">
    <source>
        <dbReference type="EMBL" id="MBN7826984.1"/>
    </source>
</evidence>
<sequence>MPVLNKLFLRIQQYLLVGKSHFSDNDDRTWKLSVLRLVLLSGTLLTLIIVLHSSYIAYSMNMHFVLVLTLGFSVMLWGTLMLGRKRVNQAALALISIIVLAGTAILLFVPDFGAAKYGLLFLFTLPLLVRLFFGNKAAIAAMLFNLLPYALLIRNQPLDSIFNISISLPQTHTYLSSLVFLFFNFCLPLAVMRLLSTIESQSRTIRNHSQKLNNLLNRYQEIFDNGGTVSLFCDEHGRILQANKAARHLIRQSGRDCHFLHQLFHFDKPLLAGIRLRGTLRSDPSQHYELQPASLAHHKTQLIHCHNTSDMEALDRKLAASRRQHFIDPLTGLRNHNFWYERAYTRLKQSKSLILLKLANLREVNIQYGLNTGDQLLSELASRLKHALPANVHLYRFPGAKFLLAVPDSYVSEQNIQHWLLNQLPDRHIIEQKGGPLTLAADWRAGCTRLRARVRANLLVEECSIALSQTDARQSFVLYNSDYSRSIQRSSLLRERIKRHLDEQDFVIWLQPQYNDHDQRIGFEALARINQHEGASVLLPHQFLPQIAENDWHVAFSSQILHKAIRLLENWPQPMPMVPVAINLAGPELLDDGFYEKLLRYYSEHPLLRRHLELEITETSVLASHEETRKRLTSLANIGATIIIDDFGTGHASLSQLIDISATTLKIDREFVGSLGVSERHLKIVQSALELAGNLNLHAIAEGVETRQQLQILKDLGCTRFQGYLFGKPMPLAHWCKAYDPEFDLEALR</sequence>
<dbReference type="Gene3D" id="3.30.70.270">
    <property type="match status" value="1"/>
</dbReference>
<comment type="caution">
    <text evidence="5">The sequence shown here is derived from an EMBL/GenBank/DDBJ whole genome shotgun (WGS) entry which is preliminary data.</text>
</comment>
<feature type="transmembrane region" description="Helical" evidence="2">
    <location>
        <begin position="37"/>
        <end position="58"/>
    </location>
</feature>
<keyword evidence="2" id="KW-0472">Membrane</keyword>
<keyword evidence="2" id="KW-1133">Transmembrane helix</keyword>
<dbReference type="InterPro" id="IPR029787">
    <property type="entry name" value="Nucleotide_cyclase"/>
</dbReference>
<keyword evidence="6" id="KW-1185">Reference proteome</keyword>
<feature type="domain" description="EAL" evidence="3">
    <location>
        <begin position="490"/>
        <end position="743"/>
    </location>
</feature>
<gene>
    <name evidence="5" type="ORF">J0A66_17255</name>
</gene>
<feature type="domain" description="GGDEF" evidence="4">
    <location>
        <begin position="349"/>
        <end position="481"/>
    </location>
</feature>
<dbReference type="InterPro" id="IPR043128">
    <property type="entry name" value="Rev_trsase/Diguanyl_cyclase"/>
</dbReference>